<dbReference type="EMBL" id="CAJGYM010000035">
    <property type="protein sequence ID" value="CAD6193395.1"/>
    <property type="molecule type" value="Genomic_DNA"/>
</dbReference>
<dbReference type="GO" id="GO:0030544">
    <property type="term" value="F:Hsp70 protein binding"/>
    <property type="evidence" value="ECO:0007669"/>
    <property type="project" value="InterPro"/>
</dbReference>
<dbReference type="PROSITE" id="PS51034">
    <property type="entry name" value="ZP_2"/>
    <property type="match status" value="1"/>
</dbReference>
<dbReference type="SUPFAM" id="SSF57845">
    <property type="entry name" value="B-box zinc-binding domain"/>
    <property type="match status" value="1"/>
</dbReference>
<dbReference type="SUPFAM" id="SSF57850">
    <property type="entry name" value="RING/U-box"/>
    <property type="match status" value="1"/>
</dbReference>
<dbReference type="SMART" id="SM00473">
    <property type="entry name" value="PAN_AP"/>
    <property type="match status" value="2"/>
</dbReference>
<proteinExistence type="predicted"/>
<sequence length="1879" mass="210641">MKGSSGNEKLSGKGKATPTPVGRLTKYSGKLLKYNAALLPSTSGGCMRQVTSFSVHFTRFDSIHHVCSASKLARLLMDGVILYYPPMKTLLVGFVLILSVSALRFYVPAKEKKCLKEEIHKNVVVSGEYEFSEGIGYTGSVHVTDTRGHTLYKRERFQDLKGKFAFTADEYDIFEICISNDPPAGQLGEKREVSLIMKHGVEAKNYEDVAKAEKLKPLEVELRRLEDLADAIEMRTTNESTNNRVLYLSIFSMLCLLGLAAWQLFSRRRCGDMRGNPLECVVCNKELFEPVLLGCQHTVCQRCSAAGCTTCAEVLRSPSTSRSQTPVPDRLAAFLLDVSKEHADSCANCDEVSQPMFFCETCQQTLCLSCRNSTHQARMFATHKIITADERNRVYGSSLCKDHGEPYILYCSDVRKLVCIQCFNGRPLEERHSFVSIESGHKSTIEKIENWASKLRLFQSEKEEELEVRERMISENSTSHEEAKNSIYQLCQQINDTVLTTRDRLVRELEVRRELLNNACRVQIAEIESVLDPVRLCLLISQILCTSASKVDVLQFTTELYRRIHVLLDRSVEKLPVAASADTFEVRTELAKALEPFLGLSAAWCPLSAARDASREGSASYKRTSGSQSKVTLSKFQAAIDLSGAFGQLFSRVDHPLRQLVIDLSLTSQKVLEIQKDLTRRRCLISEEVVQDLIKSTRKIETDLGLHSAALDDMQSEMQELWQEQLDRVRRQQIIYREKIQEVLMLRETARQVLTAAKQLAPYVSCILQMNAVIDPKRCHPPDPAPMESICLQITEIEPNSENRILAIEKEEQNRKANQEAKRKDALIGIDAVVKTLKHGKARRKESHRLLVNTARERSPGGTDTALKSPCLKRISPTVREETNSELDIEEFWDESFDLSGEQMENVDSAFIDQARCSSSFTFSLGSSPTSSLPSLDQLLGKIPLASRVTPDIGSCRMSMLQSLNDVFAIQKPGDESEEKFVLEERNVLASAVKNAEKRRRGGETEESIHSQECLAKQPEETKIKKAVVRHRVKRKDVDRKDLAEDAELGVGEVVPMIVEGALPPPAPFVPPSVFESVEGEKLRSFEAKEKLLQSLKEKLRTRIGRSCAGMQTKTPLGSSSLLLRSTRSRSNETDGLLNGEMAVFFVNGRARIPQSSGACFKHCAISNCTAAAFYGEYCFAVDMENYFGQIDEANLIKRHCVANISQPLLAKEFDDRILVDYTQKVTRAADKRDCLTQCQKEQEFPCLSTMFYEESGDCLLNSANSKTGVVKTDTGGFKVSFVEFQELDANETCSNAFQLLSSDKVEVRGDTKLFNGSGGLAECIARCKRCDFVIYNEIFMECFLVEQDASGQLLDFVNDEYKVLSSLCTTVAPPCTARNSLYVLHGSSEDSTKKACLGQCVDDISCRFAHLGLNGKCEISSRRLRSELVVERHCIGFDDLPDGSGVLFDEVGACTNSMDNLARMEEVELQECMHLCVTHPTRSCEWIEYSTNRLCILHDSSVRTGNSSSCTVYTLNVIKFSNKKSPEKAPKKAKLFAADTKKKLKIEEEKLQNIIKHEGVIDDSNVKISTICNMGDVTIKVSVETERPGELFVRNSRSNCSAVIGRNGTAELKIHHNDTNCLLMKEGSIMHTVVVVKKNEFSNSSVITADDRMFQIRCDYSNHSSSVAVAKTIDLRPPEFMEMAMKGAVHISPIKMELRSKREAFDAKPVTIGQSLDLVFRAEDSLLENFFVQRCVALSSDEREQIVLVDEGCATTNAKEFILRGELRQDAMGFVLPFRAFRFKEGEGVKITCTLDKCQKCKRKICSKHQQRTRRYKEFEEGVGSAEEVHAELLVRVPEDDNYCLTSSCFAVVAAIVAAVISVQLLLLFYFFYNRRSR</sequence>
<dbReference type="Gene3D" id="3.30.160.60">
    <property type="entry name" value="Classic Zinc Finger"/>
    <property type="match status" value="1"/>
</dbReference>
<dbReference type="GO" id="GO:0008270">
    <property type="term" value="F:zinc ion binding"/>
    <property type="evidence" value="ECO:0007669"/>
    <property type="project" value="UniProtKB-KW"/>
</dbReference>
<dbReference type="SMART" id="SM00336">
    <property type="entry name" value="BBOX"/>
    <property type="match status" value="2"/>
</dbReference>
<dbReference type="OrthoDB" id="9049620at2759"/>
<evidence type="ECO:0000256" key="2">
    <source>
        <dbReference type="PROSITE-ProRule" id="PRU00024"/>
    </source>
</evidence>
<dbReference type="InterPro" id="IPR000315">
    <property type="entry name" value="Znf_B-box"/>
</dbReference>
<evidence type="ECO:0000259" key="7">
    <source>
        <dbReference type="PROSITE" id="PS50948"/>
    </source>
</evidence>
<keyword evidence="10" id="KW-1185">Reference proteome</keyword>
<protein>
    <submittedName>
        <fullName evidence="9">Uncharacterized protein</fullName>
    </submittedName>
</protein>
<dbReference type="PANTHER" id="PTHR22635">
    <property type="entry name" value="RING FINGER PROTEIN 207"/>
    <property type="match status" value="1"/>
</dbReference>
<dbReference type="PROSITE" id="PS50948">
    <property type="entry name" value="PAN"/>
    <property type="match status" value="1"/>
</dbReference>
<dbReference type="InterPro" id="IPR001507">
    <property type="entry name" value="ZP_dom"/>
</dbReference>
<evidence type="ECO:0000256" key="3">
    <source>
        <dbReference type="SAM" id="MobiDB-lite"/>
    </source>
</evidence>
<evidence type="ECO:0000256" key="1">
    <source>
        <dbReference type="ARBA" id="ARBA00022723"/>
    </source>
</evidence>
<feature type="domain" description="B box-type" evidence="5">
    <location>
        <begin position="341"/>
        <end position="388"/>
    </location>
</feature>
<dbReference type="InterPro" id="IPR009038">
    <property type="entry name" value="GOLD_dom"/>
</dbReference>
<keyword evidence="2" id="KW-0863">Zinc-finger</keyword>
<dbReference type="InterPro" id="IPR013083">
    <property type="entry name" value="Znf_RING/FYVE/PHD"/>
</dbReference>
<evidence type="ECO:0000259" key="5">
    <source>
        <dbReference type="PROSITE" id="PS50119"/>
    </source>
</evidence>
<dbReference type="GO" id="GO:0048471">
    <property type="term" value="C:perinuclear region of cytoplasm"/>
    <property type="evidence" value="ECO:0007669"/>
    <property type="project" value="TreeGrafter"/>
</dbReference>
<dbReference type="PROSITE" id="PS50866">
    <property type="entry name" value="GOLD"/>
    <property type="match status" value="1"/>
</dbReference>
<keyword evidence="4" id="KW-0472">Membrane</keyword>
<keyword evidence="1" id="KW-0479">Metal-binding</keyword>
<keyword evidence="4" id="KW-0812">Transmembrane</keyword>
<accession>A0A8S1HDS7</accession>
<dbReference type="GO" id="GO:0044325">
    <property type="term" value="F:transmembrane transporter binding"/>
    <property type="evidence" value="ECO:0007669"/>
    <property type="project" value="TreeGrafter"/>
</dbReference>
<dbReference type="PROSITE" id="PS50119">
    <property type="entry name" value="ZF_BBOX"/>
    <property type="match status" value="1"/>
</dbReference>
<comment type="caution">
    <text evidence="9">The sequence shown here is derived from an EMBL/GenBank/DDBJ whole genome shotgun (WGS) entry which is preliminary data.</text>
</comment>
<dbReference type="SMART" id="SM01190">
    <property type="entry name" value="EMP24_GP25L"/>
    <property type="match status" value="1"/>
</dbReference>
<evidence type="ECO:0000313" key="10">
    <source>
        <dbReference type="Proteomes" id="UP000835052"/>
    </source>
</evidence>
<dbReference type="CDD" id="cd01099">
    <property type="entry name" value="PAN_AP_HGF"/>
    <property type="match status" value="1"/>
</dbReference>
<dbReference type="Gene3D" id="1.20.58.1540">
    <property type="entry name" value="Actin interacting protein 3, C-terminal domain"/>
    <property type="match status" value="1"/>
</dbReference>
<dbReference type="SMART" id="SM00241">
    <property type="entry name" value="ZP"/>
    <property type="match status" value="1"/>
</dbReference>
<dbReference type="CDD" id="cd19814">
    <property type="entry name" value="Bbox1_RNF207-like"/>
    <property type="match status" value="1"/>
</dbReference>
<organism evidence="9 10">
    <name type="scientific">Caenorhabditis auriculariae</name>
    <dbReference type="NCBI Taxonomy" id="2777116"/>
    <lineage>
        <taxon>Eukaryota</taxon>
        <taxon>Metazoa</taxon>
        <taxon>Ecdysozoa</taxon>
        <taxon>Nematoda</taxon>
        <taxon>Chromadorea</taxon>
        <taxon>Rhabditida</taxon>
        <taxon>Rhabditina</taxon>
        <taxon>Rhabditomorpha</taxon>
        <taxon>Rhabditoidea</taxon>
        <taxon>Rhabditidae</taxon>
        <taxon>Peloderinae</taxon>
        <taxon>Caenorhabditis</taxon>
    </lineage>
</organism>
<evidence type="ECO:0000256" key="4">
    <source>
        <dbReference type="SAM" id="Phobius"/>
    </source>
</evidence>
<feature type="domain" description="ZP" evidence="8">
    <location>
        <begin position="1572"/>
        <end position="1814"/>
    </location>
</feature>
<dbReference type="InterPro" id="IPR003609">
    <property type="entry name" value="Pan_app"/>
</dbReference>
<feature type="transmembrane region" description="Helical" evidence="4">
    <location>
        <begin position="1851"/>
        <end position="1874"/>
    </location>
</feature>
<name>A0A8S1HDS7_9PELO</name>
<dbReference type="Pfam" id="PF00024">
    <property type="entry name" value="PAN_1"/>
    <property type="match status" value="1"/>
</dbReference>
<dbReference type="PANTHER" id="PTHR22635:SF0">
    <property type="entry name" value="RING FINGER PROTEIN 207"/>
    <property type="match status" value="1"/>
</dbReference>
<keyword evidence="2" id="KW-0862">Zinc</keyword>
<feature type="region of interest" description="Disordered" evidence="3">
    <location>
        <begin position="1"/>
        <end position="22"/>
    </location>
</feature>
<dbReference type="Gene3D" id="3.50.4.10">
    <property type="entry name" value="Hepatocyte Growth Factor"/>
    <property type="match status" value="1"/>
</dbReference>
<feature type="transmembrane region" description="Helical" evidence="4">
    <location>
        <begin position="89"/>
        <end position="107"/>
    </location>
</feature>
<reference evidence="9" key="1">
    <citation type="submission" date="2020-10" db="EMBL/GenBank/DDBJ databases">
        <authorList>
            <person name="Kikuchi T."/>
        </authorList>
    </citation>
    <scope>NUCLEOTIDE SEQUENCE</scope>
    <source>
        <strain evidence="9">NKZ352</strain>
    </source>
</reference>
<evidence type="ECO:0000259" key="8">
    <source>
        <dbReference type="PROSITE" id="PS51034"/>
    </source>
</evidence>
<gene>
    <name evidence="9" type="ORF">CAUJ_LOCUS9314</name>
</gene>
<dbReference type="Proteomes" id="UP000835052">
    <property type="component" value="Unassembled WGS sequence"/>
</dbReference>
<keyword evidence="4" id="KW-1133">Transmembrane helix</keyword>
<dbReference type="Pfam" id="PF01105">
    <property type="entry name" value="EMP24_GP25L"/>
    <property type="match status" value="1"/>
</dbReference>
<dbReference type="Gene3D" id="3.30.40.10">
    <property type="entry name" value="Zinc/RING finger domain, C3HC4 (zinc finger)"/>
    <property type="match status" value="1"/>
</dbReference>
<dbReference type="Pfam" id="PF00643">
    <property type="entry name" value="zf-B_box"/>
    <property type="match status" value="1"/>
</dbReference>
<evidence type="ECO:0000259" key="6">
    <source>
        <dbReference type="PROSITE" id="PS50866"/>
    </source>
</evidence>
<feature type="transmembrane region" description="Helical" evidence="4">
    <location>
        <begin position="245"/>
        <end position="265"/>
    </location>
</feature>
<feature type="domain" description="GOLD" evidence="6">
    <location>
        <begin position="112"/>
        <end position="199"/>
    </location>
</feature>
<dbReference type="SUPFAM" id="SSF57414">
    <property type="entry name" value="Hairpin loop containing domain-like"/>
    <property type="match status" value="1"/>
</dbReference>
<feature type="domain" description="Apple" evidence="7">
    <location>
        <begin position="1201"/>
        <end position="1287"/>
    </location>
</feature>
<dbReference type="InterPro" id="IPR039320">
    <property type="entry name" value="RNF207"/>
</dbReference>
<evidence type="ECO:0000313" key="9">
    <source>
        <dbReference type="EMBL" id="CAD6193395.1"/>
    </source>
</evidence>